<evidence type="ECO:0000256" key="2">
    <source>
        <dbReference type="ARBA" id="ARBA00010120"/>
    </source>
</evidence>
<feature type="transmembrane region" description="Helical" evidence="11">
    <location>
        <begin position="187"/>
        <end position="207"/>
    </location>
</feature>
<feature type="transmembrane region" description="Helical" evidence="11">
    <location>
        <begin position="120"/>
        <end position="138"/>
    </location>
</feature>
<comment type="caution">
    <text evidence="11">Lacks conserved residue(s) required for the propagation of feature annotation.</text>
</comment>
<dbReference type="Pfam" id="PF00810">
    <property type="entry name" value="ER_lumen_recept"/>
    <property type="match status" value="1"/>
</dbReference>
<keyword evidence="12" id="KW-0732">Signal</keyword>
<organism evidence="13">
    <name type="scientific">Hirondellea gigas</name>
    <dbReference type="NCBI Taxonomy" id="1518452"/>
    <lineage>
        <taxon>Eukaryota</taxon>
        <taxon>Metazoa</taxon>
        <taxon>Ecdysozoa</taxon>
        <taxon>Arthropoda</taxon>
        <taxon>Crustacea</taxon>
        <taxon>Multicrustacea</taxon>
        <taxon>Malacostraca</taxon>
        <taxon>Eumalacostraca</taxon>
        <taxon>Peracarida</taxon>
        <taxon>Amphipoda</taxon>
        <taxon>Amphilochidea</taxon>
        <taxon>Lysianassida</taxon>
        <taxon>Lysianassidira</taxon>
        <taxon>Lysianassoidea</taxon>
        <taxon>Lysianassidae</taxon>
        <taxon>Hirondellea</taxon>
    </lineage>
</organism>
<reference evidence="13" key="1">
    <citation type="submission" date="2017-11" db="EMBL/GenBank/DDBJ databases">
        <title>The sensing device of the deep-sea amphipod.</title>
        <authorList>
            <person name="Kobayashi H."/>
            <person name="Nagahama T."/>
            <person name="Arai W."/>
            <person name="Sasagawa Y."/>
            <person name="Umeda M."/>
            <person name="Hayashi T."/>
            <person name="Nikaido I."/>
            <person name="Watanabe H."/>
            <person name="Oguri K."/>
            <person name="Kitazato H."/>
            <person name="Fujioka K."/>
            <person name="Kido Y."/>
            <person name="Takami H."/>
        </authorList>
    </citation>
    <scope>NUCLEOTIDE SEQUENCE</scope>
    <source>
        <tissue evidence="13">Whole body</tissue>
    </source>
</reference>
<dbReference type="InterPro" id="IPR000133">
    <property type="entry name" value="ER_ret_rcpt"/>
</dbReference>
<keyword evidence="7 11" id="KW-0653">Protein transport</keyword>
<evidence type="ECO:0000256" key="10">
    <source>
        <dbReference type="ARBA" id="ARBA00023170"/>
    </source>
</evidence>
<proteinExistence type="evidence at transcript level"/>
<evidence type="ECO:0000256" key="1">
    <source>
        <dbReference type="ARBA" id="ARBA00004477"/>
    </source>
</evidence>
<dbReference type="GO" id="GO:0046923">
    <property type="term" value="F:ER retention sequence binding"/>
    <property type="evidence" value="ECO:0007669"/>
    <property type="project" value="InterPro"/>
</dbReference>
<keyword evidence="8 11" id="KW-1133">Transmembrane helix</keyword>
<name>A0A6A7GCY2_9CRUS</name>
<evidence type="ECO:0000256" key="12">
    <source>
        <dbReference type="SAM" id="SignalP"/>
    </source>
</evidence>
<dbReference type="AlphaFoldDB" id="A0A6A7GCY2"/>
<comment type="subcellular location">
    <subcellularLocation>
        <location evidence="1 11">Endoplasmic reticulum membrane</location>
        <topology evidence="1 11">Multi-pass membrane protein</topology>
    </subcellularLocation>
</comment>
<evidence type="ECO:0000313" key="13">
    <source>
        <dbReference type="EMBL" id="LAC28551.1"/>
    </source>
</evidence>
<dbReference type="GO" id="GO:0016192">
    <property type="term" value="P:vesicle-mediated transport"/>
    <property type="evidence" value="ECO:0007669"/>
    <property type="project" value="UniProtKB-KW"/>
</dbReference>
<keyword evidence="3 11" id="KW-0813">Transport</keyword>
<evidence type="ECO:0000256" key="6">
    <source>
        <dbReference type="ARBA" id="ARBA00022892"/>
    </source>
</evidence>
<comment type="similarity">
    <text evidence="2 11">Belongs to the ERD2 family.</text>
</comment>
<feature type="transmembrane region" description="Helical" evidence="11">
    <location>
        <begin position="97"/>
        <end position="114"/>
    </location>
</feature>
<dbReference type="PROSITE" id="PS00952">
    <property type="entry name" value="ER_LUMEN_RECEPTOR_2"/>
    <property type="match status" value="1"/>
</dbReference>
<dbReference type="PRINTS" id="PR00660">
    <property type="entry name" value="ERLUMENR"/>
</dbReference>
<evidence type="ECO:0000256" key="7">
    <source>
        <dbReference type="ARBA" id="ARBA00022927"/>
    </source>
</evidence>
<keyword evidence="5 11" id="KW-0256">Endoplasmic reticulum</keyword>
<dbReference type="PROSITE" id="PS00951">
    <property type="entry name" value="ER_LUMEN_RECEPTOR_1"/>
    <property type="match status" value="1"/>
</dbReference>
<evidence type="ECO:0000256" key="11">
    <source>
        <dbReference type="RuleBase" id="RU000634"/>
    </source>
</evidence>
<keyword evidence="6" id="KW-0931">ER-Golgi transport</keyword>
<feature type="transmembrane region" description="Helical" evidence="11">
    <location>
        <begin position="58"/>
        <end position="77"/>
    </location>
</feature>
<evidence type="ECO:0000256" key="5">
    <source>
        <dbReference type="ARBA" id="ARBA00022824"/>
    </source>
</evidence>
<feature type="transmembrane region" description="Helical" evidence="11">
    <location>
        <begin position="158"/>
        <end position="175"/>
    </location>
</feature>
<evidence type="ECO:0000256" key="9">
    <source>
        <dbReference type="ARBA" id="ARBA00023136"/>
    </source>
</evidence>
<feature type="signal peptide" evidence="12">
    <location>
        <begin position="1"/>
        <end position="25"/>
    </location>
</feature>
<dbReference type="GO" id="GO:0015031">
    <property type="term" value="P:protein transport"/>
    <property type="evidence" value="ECO:0007669"/>
    <property type="project" value="UniProtKB-KW"/>
</dbReference>
<evidence type="ECO:0000256" key="8">
    <source>
        <dbReference type="ARBA" id="ARBA00022989"/>
    </source>
</evidence>
<dbReference type="EMBL" id="IACT01009441">
    <property type="protein sequence ID" value="LAC28551.1"/>
    <property type="molecule type" value="mRNA"/>
</dbReference>
<dbReference type="GO" id="GO:0005789">
    <property type="term" value="C:endoplasmic reticulum membrane"/>
    <property type="evidence" value="ECO:0007669"/>
    <property type="project" value="UniProtKB-SubCell"/>
</dbReference>
<keyword evidence="10 11" id="KW-0675">Receptor</keyword>
<feature type="chain" id="PRO_5025530367" description="ER lumen protein-retaining receptor" evidence="12">
    <location>
        <begin position="26"/>
        <end position="220"/>
    </location>
</feature>
<keyword evidence="9 11" id="KW-0472">Membrane</keyword>
<evidence type="ECO:0000256" key="4">
    <source>
        <dbReference type="ARBA" id="ARBA00022692"/>
    </source>
</evidence>
<evidence type="ECO:0000256" key="3">
    <source>
        <dbReference type="ARBA" id="ARBA00022448"/>
    </source>
</evidence>
<sequence>MNIFRISADLMHLVSIFLLLLKIEAHKSCRGISLRTQFLYVLVFVSRYLDLFWNFHSLYNSIMKVFFIVSSVAIVYLMKFRQPYAKTYDKKSDTFRIEFLIVPSLLLAFVWNEGFTIVEILWAFSIFLESVAILPQLLVVQKAAREQSGRIENLTSHYVFCLGGYRTLYLINWAYRLLTEEVYSDWIAWIAGLVQTAVYIDFFYYYLKSRWAGEPMALPV</sequence>
<accession>A0A6A7GCY2</accession>
<dbReference type="GO" id="GO:0006621">
    <property type="term" value="P:protein retention in ER lumen"/>
    <property type="evidence" value="ECO:0007669"/>
    <property type="project" value="InterPro"/>
</dbReference>
<keyword evidence="4 11" id="KW-0812">Transmembrane</keyword>
<protein>
    <recommendedName>
        <fullName evidence="11">ER lumen protein-retaining receptor</fullName>
    </recommendedName>
</protein>
<dbReference type="PANTHER" id="PTHR10585">
    <property type="entry name" value="ER LUMEN PROTEIN RETAINING RECEPTOR"/>
    <property type="match status" value="1"/>
</dbReference>